<keyword evidence="1" id="KW-0812">Transmembrane</keyword>
<gene>
    <name evidence="2" type="ORF">AOX59_02130</name>
</gene>
<keyword evidence="3" id="KW-1185">Reference proteome</keyword>
<keyword evidence="1" id="KW-0472">Membrane</keyword>
<organism evidence="2 3">
    <name type="scientific">Lentibacillus amyloliquefaciens</name>
    <dbReference type="NCBI Taxonomy" id="1472767"/>
    <lineage>
        <taxon>Bacteria</taxon>
        <taxon>Bacillati</taxon>
        <taxon>Bacillota</taxon>
        <taxon>Bacilli</taxon>
        <taxon>Bacillales</taxon>
        <taxon>Bacillaceae</taxon>
        <taxon>Lentibacillus</taxon>
    </lineage>
</organism>
<dbReference type="AlphaFoldDB" id="A0A0U3WCI3"/>
<evidence type="ECO:0000313" key="3">
    <source>
        <dbReference type="Proteomes" id="UP000050331"/>
    </source>
</evidence>
<proteinExistence type="predicted"/>
<dbReference type="STRING" id="1472767.AOX59_02130"/>
<accession>A0A0U3WCI3</accession>
<evidence type="ECO:0000313" key="2">
    <source>
        <dbReference type="EMBL" id="ALX47503.1"/>
    </source>
</evidence>
<keyword evidence="1" id="KW-1133">Transmembrane helix</keyword>
<reference evidence="2 3" key="1">
    <citation type="submission" date="2016-01" db="EMBL/GenBank/DDBJ databases">
        <title>Complete genome sequence of strain Lentibacillus amyloliquefaciens LAM0015T isolated from saline sediment.</title>
        <authorList>
            <person name="Wang J.-L."/>
            <person name="He M.-X."/>
        </authorList>
    </citation>
    <scope>NUCLEOTIDE SEQUENCE [LARGE SCALE GENOMIC DNA]</scope>
    <source>
        <strain evidence="2 3">LAM0015</strain>
    </source>
</reference>
<feature type="transmembrane region" description="Helical" evidence="1">
    <location>
        <begin position="46"/>
        <end position="70"/>
    </location>
</feature>
<dbReference type="EMBL" id="CP013862">
    <property type="protein sequence ID" value="ALX47503.1"/>
    <property type="molecule type" value="Genomic_DNA"/>
</dbReference>
<dbReference type="OrthoDB" id="2429101at2"/>
<feature type="transmembrane region" description="Helical" evidence="1">
    <location>
        <begin position="6"/>
        <end position="26"/>
    </location>
</feature>
<dbReference type="Proteomes" id="UP000050331">
    <property type="component" value="Chromosome"/>
</dbReference>
<sequence length="73" mass="8235">MDLFISLIVLYFAIGLLIYFSTIKGVRRKIAFVKTDTESQEGSKSVVWWIVGLTIWGVVGILLIVSWFLINVG</sequence>
<protein>
    <submittedName>
        <fullName evidence="2">Uncharacterized protein</fullName>
    </submittedName>
</protein>
<dbReference type="RefSeq" id="WP_068441179.1">
    <property type="nucleotide sequence ID" value="NZ_CP013862.1"/>
</dbReference>
<evidence type="ECO:0000256" key="1">
    <source>
        <dbReference type="SAM" id="Phobius"/>
    </source>
</evidence>
<dbReference type="KEGG" id="lao:AOX59_02130"/>
<name>A0A0U3WCI3_9BACI</name>